<evidence type="ECO:0000313" key="5">
    <source>
        <dbReference type="Proteomes" id="UP000631114"/>
    </source>
</evidence>
<dbReference type="PANTHER" id="PTHR16023">
    <property type="entry name" value="TAX1 BINDING PROTEIN-RELATED"/>
    <property type="match status" value="1"/>
</dbReference>
<proteinExistence type="predicted"/>
<evidence type="ECO:0000256" key="1">
    <source>
        <dbReference type="PROSITE-ProRule" id="PRU00103"/>
    </source>
</evidence>
<dbReference type="GO" id="GO:0006661">
    <property type="term" value="P:phosphatidylinositol biosynthetic process"/>
    <property type="evidence" value="ECO:0007669"/>
    <property type="project" value="InterPro"/>
</dbReference>
<dbReference type="SUPFAM" id="SSF48371">
    <property type="entry name" value="ARM repeat"/>
    <property type="match status" value="1"/>
</dbReference>
<dbReference type="EMBL" id="JADFTS010000008">
    <property type="protein sequence ID" value="KAF9592833.1"/>
    <property type="molecule type" value="Genomic_DNA"/>
</dbReference>
<dbReference type="InterPro" id="IPR021133">
    <property type="entry name" value="HEAT_type_2"/>
</dbReference>
<feature type="repeat" description="HEAT" evidence="1">
    <location>
        <begin position="585"/>
        <end position="620"/>
    </location>
</feature>
<dbReference type="Proteomes" id="UP000631114">
    <property type="component" value="Unassembled WGS sequence"/>
</dbReference>
<sequence>MDEGQTHSSSHSLNDNFGDDLGETHISGALISSSKETRGPSIGVSEELPEGYEKVIIKLNEWAQPDGPKEEVDHFITKLGHIARYDIPISYDSWKTVRSHETIIPNAIKALGRMYVFKNINTIDTDWTISKFQKAWKEYTHELFKKYVKDQPPSFVREHPKQGIPLQDWRQFVDNCNTKKFKEKFNSYIALHPESRETLVNDALTKVLGPDSRGRFRGLSEGVCKTSVKKMKVVAQQNLALKEMNTNLEKRVDVFQNAVLENTYLLVGARGIVQDIVPDTEFDNRRLEEGNFKVHVNLVYDGGAVLPLPHDDWRSKLGELMPCWSGPTCVAVVEILIEDWSLKKELCALTGYTTYMQIFLTVEDFWFPSAVKHNSECWKKPAYQRNIMADALSLIPASVLQNLAEKLYQTHKNAALEIEGVVRQLVAADDHVRIKAVINLLTTEFAYSPHPNHRKGGLIGLASVTVGLSVEAAQHLEHQYYRRVSFIRKADVAASCLPAEVSVPIASVLSFSAALLAKLLVLSFIAILFASVVPLATSVFPTEASFSIASVLSFSADLLPTCVFSLLITALASVIDTLFFALQQIVPPVLNSFSDQDSRVRYYACEALYNIAKVVRGDITVFSNQIFDALSKLSEDSDVNVQDGAHILDRLLKHPQTKEERDRTASGNLKPASNRHKMDISQAPLAVNATVTTASPWSSLFKVQVKRVDVVLNTRLAESVLVVCVGPSTVRIEEVGQSSRDQGNGTKVEELNTGGYDTGTDPSIGLQLALYVPAEITNPIV</sequence>
<comment type="caution">
    <text evidence="4">The sequence shown here is derived from an EMBL/GenBank/DDBJ whole genome shotgun (WGS) entry which is preliminary data.</text>
</comment>
<keyword evidence="5" id="KW-1185">Reference proteome</keyword>
<dbReference type="InterPro" id="IPR026825">
    <property type="entry name" value="Vac14"/>
</dbReference>
<feature type="transmembrane region" description="Helical" evidence="3">
    <location>
        <begin position="558"/>
        <end position="582"/>
    </location>
</feature>
<protein>
    <submittedName>
        <fullName evidence="4">Uncharacterized protein</fullName>
    </submittedName>
</protein>
<dbReference type="PANTHER" id="PTHR16023:SF0">
    <property type="entry name" value="PROTEIN VAC14 HOMOLOG"/>
    <property type="match status" value="1"/>
</dbReference>
<reference evidence="4 5" key="1">
    <citation type="submission" date="2020-10" db="EMBL/GenBank/DDBJ databases">
        <title>The Coptis chinensis genome and diversification of protoberbering-type alkaloids.</title>
        <authorList>
            <person name="Wang B."/>
            <person name="Shu S."/>
            <person name="Song C."/>
            <person name="Liu Y."/>
        </authorList>
    </citation>
    <scope>NUCLEOTIDE SEQUENCE [LARGE SCALE GENOMIC DNA]</scope>
    <source>
        <strain evidence="4">HL-2020</strain>
        <tissue evidence="4">Leaf</tissue>
    </source>
</reference>
<feature type="transmembrane region" description="Helical" evidence="3">
    <location>
        <begin position="515"/>
        <end position="537"/>
    </location>
</feature>
<organism evidence="4 5">
    <name type="scientific">Coptis chinensis</name>
    <dbReference type="NCBI Taxonomy" id="261450"/>
    <lineage>
        <taxon>Eukaryota</taxon>
        <taxon>Viridiplantae</taxon>
        <taxon>Streptophyta</taxon>
        <taxon>Embryophyta</taxon>
        <taxon>Tracheophyta</taxon>
        <taxon>Spermatophyta</taxon>
        <taxon>Magnoliopsida</taxon>
        <taxon>Ranunculales</taxon>
        <taxon>Ranunculaceae</taxon>
        <taxon>Coptidoideae</taxon>
        <taxon>Coptis</taxon>
    </lineage>
</organism>
<name>A0A835H761_9MAGN</name>
<feature type="compositionally biased region" description="Basic and acidic residues" evidence="2">
    <location>
        <begin position="652"/>
        <end position="664"/>
    </location>
</feature>
<evidence type="ECO:0000313" key="4">
    <source>
        <dbReference type="EMBL" id="KAF9592833.1"/>
    </source>
</evidence>
<keyword evidence="3" id="KW-1133">Transmembrane helix</keyword>
<dbReference type="AlphaFoldDB" id="A0A835H761"/>
<dbReference type="PROSITE" id="PS50077">
    <property type="entry name" value="HEAT_REPEAT"/>
    <property type="match status" value="1"/>
</dbReference>
<keyword evidence="3" id="KW-0472">Membrane</keyword>
<evidence type="ECO:0000256" key="2">
    <source>
        <dbReference type="SAM" id="MobiDB-lite"/>
    </source>
</evidence>
<keyword evidence="3" id="KW-0812">Transmembrane</keyword>
<gene>
    <name evidence="4" type="ORF">IFM89_017798</name>
</gene>
<dbReference type="Gene3D" id="1.25.10.10">
    <property type="entry name" value="Leucine-rich Repeat Variant"/>
    <property type="match status" value="1"/>
</dbReference>
<dbReference type="OrthoDB" id="5574975at2759"/>
<evidence type="ECO:0000256" key="3">
    <source>
        <dbReference type="SAM" id="Phobius"/>
    </source>
</evidence>
<dbReference type="GO" id="GO:0070772">
    <property type="term" value="C:PAS complex"/>
    <property type="evidence" value="ECO:0007669"/>
    <property type="project" value="InterPro"/>
</dbReference>
<dbReference type="GO" id="GO:0010008">
    <property type="term" value="C:endosome membrane"/>
    <property type="evidence" value="ECO:0007669"/>
    <property type="project" value="TreeGrafter"/>
</dbReference>
<dbReference type="InterPro" id="IPR016024">
    <property type="entry name" value="ARM-type_fold"/>
</dbReference>
<accession>A0A835H761</accession>
<feature type="region of interest" description="Disordered" evidence="2">
    <location>
        <begin position="652"/>
        <end position="674"/>
    </location>
</feature>
<dbReference type="InterPro" id="IPR011989">
    <property type="entry name" value="ARM-like"/>
</dbReference>
<dbReference type="Pfam" id="PF12755">
    <property type="entry name" value="Vac14_Fab1_bd"/>
    <property type="match status" value="1"/>
</dbReference>
<feature type="compositionally biased region" description="Polar residues" evidence="2">
    <location>
        <begin position="736"/>
        <end position="745"/>
    </location>
</feature>
<feature type="region of interest" description="Disordered" evidence="2">
    <location>
        <begin position="735"/>
        <end position="756"/>
    </location>
</feature>